<feature type="non-terminal residue" evidence="2">
    <location>
        <position position="1"/>
    </location>
</feature>
<feature type="compositionally biased region" description="Basic and acidic residues" evidence="1">
    <location>
        <begin position="54"/>
        <end position="65"/>
    </location>
</feature>
<keyword evidence="3" id="KW-1185">Reference proteome</keyword>
<evidence type="ECO:0000256" key="1">
    <source>
        <dbReference type="SAM" id="MobiDB-lite"/>
    </source>
</evidence>
<sequence length="65" mass="7604">VMYRSYRVLGGGGVSYGILRYQYYDGLGGEQRREKEKRKKIVFGNIPQQTLGQMDKDKNDEQTKR</sequence>
<name>D4D2K1_TRIVH</name>
<protein>
    <submittedName>
        <fullName evidence="2">Uncharacterized protein</fullName>
    </submittedName>
</protein>
<comment type="caution">
    <text evidence="2">The sequence shown here is derived from an EMBL/GenBank/DDBJ whole genome shotgun (WGS) entry which is preliminary data.</text>
</comment>
<feature type="region of interest" description="Disordered" evidence="1">
    <location>
        <begin position="46"/>
        <end position="65"/>
    </location>
</feature>
<reference evidence="3" key="1">
    <citation type="journal article" date="2011" name="Genome Biol.">
        <title>Comparative and functional genomics provide insights into the pathogenicity of dermatophytic fungi.</title>
        <authorList>
            <person name="Burmester A."/>
            <person name="Shelest E."/>
            <person name="Gloeckner G."/>
            <person name="Heddergott C."/>
            <person name="Schindler S."/>
            <person name="Staib P."/>
            <person name="Heidel A."/>
            <person name="Felder M."/>
            <person name="Petzold A."/>
            <person name="Szafranski K."/>
            <person name="Feuermann M."/>
            <person name="Pedruzzi I."/>
            <person name="Priebe S."/>
            <person name="Groth M."/>
            <person name="Winkler R."/>
            <person name="Li W."/>
            <person name="Kniemeyer O."/>
            <person name="Schroeckh V."/>
            <person name="Hertweck C."/>
            <person name="Hube B."/>
            <person name="White T.C."/>
            <person name="Platzer M."/>
            <person name="Guthke R."/>
            <person name="Heitman J."/>
            <person name="Woestemeyer J."/>
            <person name="Zipfel P.F."/>
            <person name="Monod M."/>
            <person name="Brakhage A.A."/>
        </authorList>
    </citation>
    <scope>NUCLEOTIDE SEQUENCE [LARGE SCALE GENOMIC DNA]</scope>
    <source>
        <strain evidence="3">HKI 0517</strain>
    </source>
</reference>
<dbReference type="RefSeq" id="XP_003024538.1">
    <property type="nucleotide sequence ID" value="XM_003024492.1"/>
</dbReference>
<dbReference type="AlphaFoldDB" id="D4D2K1"/>
<dbReference type="Proteomes" id="UP000008383">
    <property type="component" value="Unassembled WGS sequence"/>
</dbReference>
<dbReference type="KEGG" id="tve:TRV_01306"/>
<dbReference type="EMBL" id="ACYE01000072">
    <property type="protein sequence ID" value="EFE43927.1"/>
    <property type="molecule type" value="Genomic_DNA"/>
</dbReference>
<evidence type="ECO:0000313" key="3">
    <source>
        <dbReference type="Proteomes" id="UP000008383"/>
    </source>
</evidence>
<dbReference type="GeneID" id="9579760"/>
<accession>D4D2K1</accession>
<gene>
    <name evidence="2" type="ORF">TRV_01306</name>
</gene>
<proteinExistence type="predicted"/>
<organism evidence="2 3">
    <name type="scientific">Trichophyton verrucosum (strain HKI 0517)</name>
    <dbReference type="NCBI Taxonomy" id="663202"/>
    <lineage>
        <taxon>Eukaryota</taxon>
        <taxon>Fungi</taxon>
        <taxon>Dikarya</taxon>
        <taxon>Ascomycota</taxon>
        <taxon>Pezizomycotina</taxon>
        <taxon>Eurotiomycetes</taxon>
        <taxon>Eurotiomycetidae</taxon>
        <taxon>Onygenales</taxon>
        <taxon>Arthrodermataceae</taxon>
        <taxon>Trichophyton</taxon>
    </lineage>
</organism>
<evidence type="ECO:0000313" key="2">
    <source>
        <dbReference type="EMBL" id="EFE43927.1"/>
    </source>
</evidence>
<dbReference type="HOGENOM" id="CLU_2856136_0_0_1"/>